<protein>
    <submittedName>
        <fullName evidence="1">Glucosaminyl phosphatidylinositol (GlcN-PI) nositol acylation protein</fullName>
    </submittedName>
</protein>
<name>A0ACC1HPX3_9FUNG</name>
<evidence type="ECO:0000313" key="2">
    <source>
        <dbReference type="Proteomes" id="UP001145114"/>
    </source>
</evidence>
<comment type="caution">
    <text evidence="1">The sequence shown here is derived from an EMBL/GenBank/DDBJ whole genome shotgun (WGS) entry which is preliminary data.</text>
</comment>
<organism evidence="1 2">
    <name type="scientific">Spiromyces aspiralis</name>
    <dbReference type="NCBI Taxonomy" id="68401"/>
    <lineage>
        <taxon>Eukaryota</taxon>
        <taxon>Fungi</taxon>
        <taxon>Fungi incertae sedis</taxon>
        <taxon>Zoopagomycota</taxon>
        <taxon>Kickxellomycotina</taxon>
        <taxon>Kickxellomycetes</taxon>
        <taxon>Kickxellales</taxon>
        <taxon>Kickxellaceae</taxon>
        <taxon>Spiromyces</taxon>
    </lineage>
</organism>
<dbReference type="Proteomes" id="UP001145114">
    <property type="component" value="Unassembled WGS sequence"/>
</dbReference>
<keyword evidence="2" id="KW-1185">Reference proteome</keyword>
<accession>A0ACC1HPX3</accession>
<reference evidence="1" key="1">
    <citation type="submission" date="2022-06" db="EMBL/GenBank/DDBJ databases">
        <title>Phylogenomic reconstructions and comparative analyses of Kickxellomycotina fungi.</title>
        <authorList>
            <person name="Reynolds N.K."/>
            <person name="Stajich J.E."/>
            <person name="Barry K."/>
            <person name="Grigoriev I.V."/>
            <person name="Crous P."/>
            <person name="Smith M.E."/>
        </authorList>
    </citation>
    <scope>NUCLEOTIDE SEQUENCE</scope>
    <source>
        <strain evidence="1">RSA 2271</strain>
    </source>
</reference>
<proteinExistence type="predicted"/>
<evidence type="ECO:0000313" key="1">
    <source>
        <dbReference type="EMBL" id="KAJ1675999.1"/>
    </source>
</evidence>
<gene>
    <name evidence="1" type="primary">GWT1</name>
    <name evidence="1" type="ORF">EV182_000169</name>
</gene>
<sequence>MLWSYTTWGMTPQEQQAYKVRKEAFVTNTPDSSVFESQCIIIFTVLSYWAWKTLTAKAFHEDHGNPKYIRGGIIKEWLIFVAPVMVAMLGMGWKLRLTLAVGLAAWGIYNVKTGLPDKPIRHDKWAKDPRAVAYDSSMADNGKGNSAVTRISPKGYLTASRAMLMVQTCFAILAVDFNVFPRRLSKSEDYGNSIMDLGVGAFVFTAGLVGAKPLLREGRYSNYSVAGSSAMWLVLRGLKTAAPLLGLGLIRLVTVEKTNYQKHVTEYGVHWNFFLTLGLLPLFVPLCLKYIMPFNQPRVAGYIVASAYQLLLLGGLEDWIMGPDRSNLIAENKEGLCSFLGYLATYLIGMGLGKDLLPDPPTWEARADLPIGVLAEWVLTWQAYMIFEHIFGIKTSRRLANLSYVLWVSWSVTVILWFMLVIENWVDGRLPPRLINTYLPSWYRAPRLLDAVNQNGLVTFMFANLLTGAINLTLRTLDVPDSAAIVILAVYMVAIFVPCTLLYYRGIRLK</sequence>
<dbReference type="EMBL" id="JAMZIH010005146">
    <property type="protein sequence ID" value="KAJ1675999.1"/>
    <property type="molecule type" value="Genomic_DNA"/>
</dbReference>